<dbReference type="Pfam" id="PF02361">
    <property type="entry name" value="CbiQ"/>
    <property type="match status" value="1"/>
</dbReference>
<keyword evidence="3 6" id="KW-0812">Transmembrane</keyword>
<evidence type="ECO:0000256" key="4">
    <source>
        <dbReference type="ARBA" id="ARBA00022989"/>
    </source>
</evidence>
<comment type="subcellular location">
    <subcellularLocation>
        <location evidence="1">Cell membrane</location>
        <topology evidence="1">Multi-pass membrane protein</topology>
    </subcellularLocation>
</comment>
<keyword evidence="4 6" id="KW-1133">Transmembrane helix</keyword>
<dbReference type="NCBIfam" id="TIGR02454">
    <property type="entry name" value="ECF_T_CbiQ"/>
    <property type="match status" value="1"/>
</dbReference>
<sequence length="267" mass="29628">MTHFHFHDPYQPLDSPVHRLDPRVKLVLALGFILTATLLPAGAWLSYALMGAAAWTGAHLSGLGIRRVLRRSMLALPFVLAALPVIFTAPGPSWFTFPLGPWQVSVRGEGVIRFLSVLLKSWLSMQIAVILVGTTAFPDLLTAMRAIGVPRFLVMTFGLMWRYLFLLVDEALRMLRAREARSVAPEIPGRRVGGTLAWRARVTGQMVGTLFLRTLERGERIYMAMVARGYDGEVRMLSMPSLSYRDLAPLIGGLLVLLGALLLGWMF</sequence>
<evidence type="ECO:0000313" key="7">
    <source>
        <dbReference type="EMBL" id="GBD08300.1"/>
    </source>
</evidence>
<dbReference type="InterPro" id="IPR051611">
    <property type="entry name" value="ECF_transporter_component"/>
</dbReference>
<evidence type="ECO:0000256" key="5">
    <source>
        <dbReference type="ARBA" id="ARBA00023136"/>
    </source>
</evidence>
<dbReference type="AlphaFoldDB" id="A0A2H5Y4D2"/>
<evidence type="ECO:0000256" key="6">
    <source>
        <dbReference type="SAM" id="Phobius"/>
    </source>
</evidence>
<name>A0A2H5Y4D2_9CHLR</name>
<dbReference type="CDD" id="cd16914">
    <property type="entry name" value="EcfT"/>
    <property type="match status" value="1"/>
</dbReference>
<feature type="transmembrane region" description="Helical" evidence="6">
    <location>
        <begin position="74"/>
        <end position="97"/>
    </location>
</feature>
<accession>A0A2H5Y4D2</accession>
<evidence type="ECO:0000256" key="2">
    <source>
        <dbReference type="ARBA" id="ARBA00022475"/>
    </source>
</evidence>
<reference evidence="8" key="1">
    <citation type="submission" date="2017-09" db="EMBL/GenBank/DDBJ databases">
        <title>Metaegenomics of thermophilic ammonia-oxidizing enrichment culture.</title>
        <authorList>
            <person name="Kato S."/>
            <person name="Suzuki K."/>
        </authorList>
    </citation>
    <scope>NUCLEOTIDE SEQUENCE [LARGE SCALE GENOMIC DNA]</scope>
</reference>
<organism evidence="7 8">
    <name type="scientific">Candidatus Thermoflexus japonica</name>
    <dbReference type="NCBI Taxonomy" id="2035417"/>
    <lineage>
        <taxon>Bacteria</taxon>
        <taxon>Bacillati</taxon>
        <taxon>Chloroflexota</taxon>
        <taxon>Thermoflexia</taxon>
        <taxon>Thermoflexales</taxon>
        <taxon>Thermoflexaceae</taxon>
        <taxon>Thermoflexus</taxon>
    </lineage>
</organism>
<dbReference type="GO" id="GO:0006824">
    <property type="term" value="P:cobalt ion transport"/>
    <property type="evidence" value="ECO:0007669"/>
    <property type="project" value="InterPro"/>
</dbReference>
<dbReference type="GO" id="GO:0043190">
    <property type="term" value="C:ATP-binding cassette (ABC) transporter complex"/>
    <property type="evidence" value="ECO:0007669"/>
    <property type="project" value="InterPro"/>
</dbReference>
<dbReference type="InterPro" id="IPR003339">
    <property type="entry name" value="ABC/ECF_trnsptr_transmembrane"/>
</dbReference>
<dbReference type="Proteomes" id="UP000236642">
    <property type="component" value="Unassembled WGS sequence"/>
</dbReference>
<protein>
    <submittedName>
        <fullName evidence="7">Nickel transport protein NikQ</fullName>
    </submittedName>
</protein>
<dbReference type="PANTHER" id="PTHR34857">
    <property type="entry name" value="SLL0384 PROTEIN"/>
    <property type="match status" value="1"/>
</dbReference>
<comment type="caution">
    <text evidence="7">The sequence shown here is derived from an EMBL/GenBank/DDBJ whole genome shotgun (WGS) entry which is preliminary data.</text>
</comment>
<feature type="transmembrane region" description="Helical" evidence="6">
    <location>
        <begin position="26"/>
        <end position="53"/>
    </location>
</feature>
<evidence type="ECO:0000256" key="1">
    <source>
        <dbReference type="ARBA" id="ARBA00004651"/>
    </source>
</evidence>
<feature type="transmembrane region" description="Helical" evidence="6">
    <location>
        <begin position="247"/>
        <end position="266"/>
    </location>
</feature>
<feature type="transmembrane region" description="Helical" evidence="6">
    <location>
        <begin position="117"/>
        <end position="137"/>
    </location>
</feature>
<gene>
    <name evidence="7" type="primary">nikQ</name>
    <name evidence="7" type="ORF">HRbin22_00534</name>
</gene>
<dbReference type="PANTHER" id="PTHR34857:SF2">
    <property type="entry name" value="SLL0384 PROTEIN"/>
    <property type="match status" value="1"/>
</dbReference>
<dbReference type="InterPro" id="IPR012809">
    <property type="entry name" value="ECF_CbiQ"/>
</dbReference>
<dbReference type="EMBL" id="BEHY01000007">
    <property type="protein sequence ID" value="GBD08300.1"/>
    <property type="molecule type" value="Genomic_DNA"/>
</dbReference>
<keyword evidence="5 6" id="KW-0472">Membrane</keyword>
<feature type="transmembrane region" description="Helical" evidence="6">
    <location>
        <begin position="149"/>
        <end position="168"/>
    </location>
</feature>
<proteinExistence type="predicted"/>
<evidence type="ECO:0000256" key="3">
    <source>
        <dbReference type="ARBA" id="ARBA00022692"/>
    </source>
</evidence>
<keyword evidence="2" id="KW-1003">Cell membrane</keyword>
<evidence type="ECO:0000313" key="8">
    <source>
        <dbReference type="Proteomes" id="UP000236642"/>
    </source>
</evidence>